<accession>A0A1K2IT41</accession>
<keyword evidence="1" id="KW-0812">Transmembrane</keyword>
<feature type="transmembrane region" description="Helical" evidence="1">
    <location>
        <begin position="37"/>
        <end position="61"/>
    </location>
</feature>
<sequence length="135" mass="15139">MKNILKSLVIFVVMSLLNAQCTDWSVRSLNLPGGSFGMYSILILILTSVITGIGLVTVIIFRKSYHSILRIAILYEAIYLCMLIASGNNPFSYFSNPTNENMLPILMYGNSFAILLLMYLIDLLYSKINSSKIKN</sequence>
<name>A0A1K2IT41_9FLAO</name>
<dbReference type="EMBL" id="FPKW01000010">
    <property type="protein sequence ID" value="SFZ95527.1"/>
    <property type="molecule type" value="Genomic_DNA"/>
</dbReference>
<evidence type="ECO:0000313" key="2">
    <source>
        <dbReference type="EMBL" id="SFZ95527.1"/>
    </source>
</evidence>
<dbReference type="AlphaFoldDB" id="A0A1K2IT41"/>
<gene>
    <name evidence="2" type="ORF">SAMN05216324_11098</name>
</gene>
<keyword evidence="1" id="KW-0472">Membrane</keyword>
<keyword evidence="3" id="KW-1185">Reference proteome</keyword>
<feature type="transmembrane region" description="Helical" evidence="1">
    <location>
        <begin position="68"/>
        <end position="85"/>
    </location>
</feature>
<protein>
    <submittedName>
        <fullName evidence="2">Uncharacterized protein</fullName>
    </submittedName>
</protein>
<organism evidence="2 3">
    <name type="scientific">Chryseobacterium limigenitum</name>
    <dbReference type="NCBI Taxonomy" id="1612149"/>
    <lineage>
        <taxon>Bacteria</taxon>
        <taxon>Pseudomonadati</taxon>
        <taxon>Bacteroidota</taxon>
        <taxon>Flavobacteriia</taxon>
        <taxon>Flavobacteriales</taxon>
        <taxon>Weeksellaceae</taxon>
        <taxon>Chryseobacterium group</taxon>
        <taxon>Chryseobacterium</taxon>
    </lineage>
</organism>
<proteinExistence type="predicted"/>
<keyword evidence="1" id="KW-1133">Transmembrane helix</keyword>
<evidence type="ECO:0000313" key="3">
    <source>
        <dbReference type="Proteomes" id="UP000182034"/>
    </source>
</evidence>
<dbReference type="OrthoDB" id="1260524at2"/>
<feature type="transmembrane region" description="Helical" evidence="1">
    <location>
        <begin position="105"/>
        <end position="125"/>
    </location>
</feature>
<dbReference type="Proteomes" id="UP000182034">
    <property type="component" value="Unassembled WGS sequence"/>
</dbReference>
<evidence type="ECO:0000256" key="1">
    <source>
        <dbReference type="SAM" id="Phobius"/>
    </source>
</evidence>
<reference evidence="3" key="1">
    <citation type="submission" date="2016-10" db="EMBL/GenBank/DDBJ databases">
        <authorList>
            <person name="Varghese N."/>
            <person name="Submissions S."/>
        </authorList>
    </citation>
    <scope>NUCLEOTIDE SEQUENCE [LARGE SCALE GENOMIC DNA]</scope>
    <source>
        <strain evidence="3">SUR2</strain>
    </source>
</reference>
<dbReference type="STRING" id="1612149.SAMN05216324_11098"/>
<dbReference type="RefSeq" id="WP_072410735.1">
    <property type="nucleotide sequence ID" value="NZ_FPKW01000010.1"/>
</dbReference>